<accession>A0A4U3MAF4</accession>
<dbReference type="AlphaFoldDB" id="A0A4U3MAF4"/>
<dbReference type="OrthoDB" id="122135at2"/>
<dbReference type="PANTHER" id="PTHR33164">
    <property type="entry name" value="TRANSCRIPTIONAL REGULATOR, MARR FAMILY"/>
    <property type="match status" value="1"/>
</dbReference>
<sequence length="151" mass="16525">MSNGFELPLRLLMAFRVLIDALHEELAERGHPGMRPMHGFVLQAVARGADSAASLGRTLGVSKQAAGKTIETLEGLGYVTRVPDPADSRRKTVVLTDLGVDALRRSAEVFDELRTRWAAELGAGRLDDLEDALRRMTPGDLFRLDVPGWFG</sequence>
<reference evidence="2 3" key="1">
    <citation type="submission" date="2019-04" db="EMBL/GenBank/DDBJ databases">
        <title>Herbidospora sp. NEAU-GS14.nov., a novel actinomycete isolated from soil.</title>
        <authorList>
            <person name="Han L."/>
        </authorList>
    </citation>
    <scope>NUCLEOTIDE SEQUENCE [LARGE SCALE GENOMIC DNA]</scope>
    <source>
        <strain evidence="2 3">NEAU-GS14</strain>
    </source>
</reference>
<evidence type="ECO:0000259" key="1">
    <source>
        <dbReference type="PROSITE" id="PS50995"/>
    </source>
</evidence>
<dbReference type="SUPFAM" id="SSF46785">
    <property type="entry name" value="Winged helix' DNA-binding domain"/>
    <property type="match status" value="1"/>
</dbReference>
<dbReference type="PROSITE" id="PS50995">
    <property type="entry name" value="HTH_MARR_2"/>
    <property type="match status" value="1"/>
</dbReference>
<name>A0A4U3MAF4_9ACTN</name>
<dbReference type="GO" id="GO:0003700">
    <property type="term" value="F:DNA-binding transcription factor activity"/>
    <property type="evidence" value="ECO:0007669"/>
    <property type="project" value="InterPro"/>
</dbReference>
<dbReference type="Gene3D" id="1.10.10.10">
    <property type="entry name" value="Winged helix-like DNA-binding domain superfamily/Winged helix DNA-binding domain"/>
    <property type="match status" value="1"/>
</dbReference>
<dbReference type="SMART" id="SM00347">
    <property type="entry name" value="HTH_MARR"/>
    <property type="match status" value="1"/>
</dbReference>
<dbReference type="Proteomes" id="UP000308705">
    <property type="component" value="Unassembled WGS sequence"/>
</dbReference>
<dbReference type="InterPro" id="IPR036388">
    <property type="entry name" value="WH-like_DNA-bd_sf"/>
</dbReference>
<dbReference type="InterPro" id="IPR000835">
    <property type="entry name" value="HTH_MarR-typ"/>
</dbReference>
<dbReference type="GO" id="GO:0006950">
    <property type="term" value="P:response to stress"/>
    <property type="evidence" value="ECO:0007669"/>
    <property type="project" value="TreeGrafter"/>
</dbReference>
<dbReference type="InterPro" id="IPR039422">
    <property type="entry name" value="MarR/SlyA-like"/>
</dbReference>
<organism evidence="2 3">
    <name type="scientific">Herbidospora galbida</name>
    <dbReference type="NCBI Taxonomy" id="2575442"/>
    <lineage>
        <taxon>Bacteria</taxon>
        <taxon>Bacillati</taxon>
        <taxon>Actinomycetota</taxon>
        <taxon>Actinomycetes</taxon>
        <taxon>Streptosporangiales</taxon>
        <taxon>Streptosporangiaceae</taxon>
        <taxon>Herbidospora</taxon>
    </lineage>
</organism>
<evidence type="ECO:0000313" key="2">
    <source>
        <dbReference type="EMBL" id="TKK85590.1"/>
    </source>
</evidence>
<protein>
    <submittedName>
        <fullName evidence="2">Winged helix-turn-helix transcriptional regulator</fullName>
    </submittedName>
</protein>
<dbReference type="InterPro" id="IPR036390">
    <property type="entry name" value="WH_DNA-bd_sf"/>
</dbReference>
<dbReference type="PANTHER" id="PTHR33164:SF99">
    <property type="entry name" value="MARR FAMILY REGULATORY PROTEIN"/>
    <property type="match status" value="1"/>
</dbReference>
<dbReference type="EMBL" id="SZQA01000026">
    <property type="protein sequence ID" value="TKK85590.1"/>
    <property type="molecule type" value="Genomic_DNA"/>
</dbReference>
<feature type="domain" description="HTH marR-type" evidence="1">
    <location>
        <begin position="4"/>
        <end position="138"/>
    </location>
</feature>
<dbReference type="RefSeq" id="WP_137249456.1">
    <property type="nucleotide sequence ID" value="NZ_SZQA01000026.1"/>
</dbReference>
<evidence type="ECO:0000313" key="3">
    <source>
        <dbReference type="Proteomes" id="UP000308705"/>
    </source>
</evidence>
<proteinExistence type="predicted"/>
<gene>
    <name evidence="2" type="ORF">FDA94_24655</name>
</gene>
<dbReference type="Pfam" id="PF12802">
    <property type="entry name" value="MarR_2"/>
    <property type="match status" value="1"/>
</dbReference>
<comment type="caution">
    <text evidence="2">The sequence shown here is derived from an EMBL/GenBank/DDBJ whole genome shotgun (WGS) entry which is preliminary data.</text>
</comment>
<keyword evidence="3" id="KW-1185">Reference proteome</keyword>